<dbReference type="GO" id="GO:0033214">
    <property type="term" value="P:siderophore-iron import into cell"/>
    <property type="evidence" value="ECO:0007669"/>
    <property type="project" value="TreeGrafter"/>
</dbReference>
<evidence type="ECO:0000313" key="9">
    <source>
        <dbReference type="EMBL" id="MBO0358879.1"/>
    </source>
</evidence>
<evidence type="ECO:0000256" key="6">
    <source>
        <dbReference type="ARBA" id="ARBA00022989"/>
    </source>
</evidence>
<evidence type="ECO:0000256" key="7">
    <source>
        <dbReference type="ARBA" id="ARBA00023136"/>
    </source>
</evidence>
<dbReference type="EMBL" id="JAFLQZ010000007">
    <property type="protein sequence ID" value="MBO0358879.1"/>
    <property type="molecule type" value="Genomic_DNA"/>
</dbReference>
<dbReference type="GO" id="GO:0005886">
    <property type="term" value="C:plasma membrane"/>
    <property type="evidence" value="ECO:0007669"/>
    <property type="project" value="UniProtKB-SubCell"/>
</dbReference>
<feature type="transmembrane region" description="Helical" evidence="8">
    <location>
        <begin position="33"/>
        <end position="62"/>
    </location>
</feature>
<feature type="transmembrane region" description="Helical" evidence="8">
    <location>
        <begin position="224"/>
        <end position="243"/>
    </location>
</feature>
<keyword evidence="6 8" id="KW-1133">Transmembrane helix</keyword>
<evidence type="ECO:0000313" key="10">
    <source>
        <dbReference type="Proteomes" id="UP000664144"/>
    </source>
</evidence>
<protein>
    <submittedName>
        <fullName evidence="9">Iron ABC transporter permease</fullName>
    </submittedName>
</protein>
<dbReference type="GO" id="GO:0022857">
    <property type="term" value="F:transmembrane transporter activity"/>
    <property type="evidence" value="ECO:0007669"/>
    <property type="project" value="InterPro"/>
</dbReference>
<comment type="similarity">
    <text evidence="2">Belongs to the binding-protein-dependent transport system permease family. FecCD subfamily.</text>
</comment>
<feature type="transmembrane region" description="Helical" evidence="8">
    <location>
        <begin position="274"/>
        <end position="299"/>
    </location>
</feature>
<dbReference type="InterPro" id="IPR037294">
    <property type="entry name" value="ABC_BtuC-like"/>
</dbReference>
<organism evidence="9 10">
    <name type="scientific">Hymenobacter telluris</name>
    <dbReference type="NCBI Taxonomy" id="2816474"/>
    <lineage>
        <taxon>Bacteria</taxon>
        <taxon>Pseudomonadati</taxon>
        <taxon>Bacteroidota</taxon>
        <taxon>Cytophagia</taxon>
        <taxon>Cytophagales</taxon>
        <taxon>Hymenobacteraceae</taxon>
        <taxon>Hymenobacter</taxon>
    </lineage>
</organism>
<dbReference type="PANTHER" id="PTHR30472:SF25">
    <property type="entry name" value="ABC TRANSPORTER PERMEASE PROTEIN MJ0876-RELATED"/>
    <property type="match status" value="1"/>
</dbReference>
<keyword evidence="3" id="KW-0813">Transport</keyword>
<dbReference type="Proteomes" id="UP000664144">
    <property type="component" value="Unassembled WGS sequence"/>
</dbReference>
<dbReference type="CDD" id="cd06550">
    <property type="entry name" value="TM_ABC_iron-siderophores_like"/>
    <property type="match status" value="1"/>
</dbReference>
<comment type="subcellular location">
    <subcellularLocation>
        <location evidence="1">Cell membrane</location>
        <topology evidence="1">Multi-pass membrane protein</topology>
    </subcellularLocation>
</comment>
<dbReference type="AlphaFoldDB" id="A0A939EXA7"/>
<dbReference type="SUPFAM" id="SSF81345">
    <property type="entry name" value="ABC transporter involved in vitamin B12 uptake, BtuC"/>
    <property type="match status" value="1"/>
</dbReference>
<dbReference type="InterPro" id="IPR000522">
    <property type="entry name" value="ABC_transptr_permease_BtuC"/>
</dbReference>
<evidence type="ECO:0000256" key="3">
    <source>
        <dbReference type="ARBA" id="ARBA00022448"/>
    </source>
</evidence>
<evidence type="ECO:0000256" key="8">
    <source>
        <dbReference type="SAM" id="Phobius"/>
    </source>
</evidence>
<feature type="transmembrane region" description="Helical" evidence="8">
    <location>
        <begin position="118"/>
        <end position="144"/>
    </location>
</feature>
<evidence type="ECO:0000256" key="4">
    <source>
        <dbReference type="ARBA" id="ARBA00022475"/>
    </source>
</evidence>
<proteinExistence type="inferred from homology"/>
<name>A0A939EXA7_9BACT</name>
<dbReference type="Pfam" id="PF01032">
    <property type="entry name" value="FecCD"/>
    <property type="match status" value="1"/>
</dbReference>
<keyword evidence="4" id="KW-1003">Cell membrane</keyword>
<evidence type="ECO:0000256" key="1">
    <source>
        <dbReference type="ARBA" id="ARBA00004651"/>
    </source>
</evidence>
<reference evidence="9" key="1">
    <citation type="submission" date="2021-03" db="EMBL/GenBank/DDBJ databases">
        <authorList>
            <person name="Kim M.K."/>
        </authorList>
    </citation>
    <scope>NUCLEOTIDE SEQUENCE</scope>
    <source>
        <strain evidence="9">BT186</strain>
    </source>
</reference>
<sequence>MPAVAELPAPPKTATPVALPPTNWRRRLLLPGLAGLLVGAVLLSAGAGAVPIPVPAVLGILLHKLGLTTGLSFELQQEAVLWAIRLPRVCLGVLIGAALGLAGAAMQGLFRNPLADPGLIGVSTGASLAAVATIVLEVTVLAAVREWLGFYVLAVAAFLGACGTTLLVYRLSRESGRAVVGTMLLAGIAVNSLAGALTGLLTYAATDEQLRSITFWGLGSLGGASWPTVLGVLPLLALPILLLPRLGKSLNLLALGEEQAAHLGLPVTRLKRQLIVLATLAVGTSVAVAGTIGFLGLVVPHLVRLAAGPDHRVVLPGAALGGALVLTLADMLARTVVAPAELPIGILTALLGAPVFLWILLREKRQRRV</sequence>
<evidence type="ECO:0000256" key="5">
    <source>
        <dbReference type="ARBA" id="ARBA00022692"/>
    </source>
</evidence>
<dbReference type="PANTHER" id="PTHR30472">
    <property type="entry name" value="FERRIC ENTEROBACTIN TRANSPORT SYSTEM PERMEASE PROTEIN"/>
    <property type="match status" value="1"/>
</dbReference>
<comment type="caution">
    <text evidence="9">The sequence shown here is derived from an EMBL/GenBank/DDBJ whole genome shotgun (WGS) entry which is preliminary data.</text>
</comment>
<keyword evidence="7 8" id="KW-0472">Membrane</keyword>
<dbReference type="FunFam" id="1.10.3470.10:FF:000001">
    <property type="entry name" value="Vitamin B12 ABC transporter permease BtuC"/>
    <property type="match status" value="1"/>
</dbReference>
<gene>
    <name evidence="9" type="ORF">J0X19_13055</name>
</gene>
<feature type="transmembrane region" description="Helical" evidence="8">
    <location>
        <begin position="342"/>
        <end position="361"/>
    </location>
</feature>
<evidence type="ECO:0000256" key="2">
    <source>
        <dbReference type="ARBA" id="ARBA00007935"/>
    </source>
</evidence>
<feature type="transmembrane region" description="Helical" evidence="8">
    <location>
        <begin position="82"/>
        <end position="106"/>
    </location>
</feature>
<feature type="transmembrane region" description="Helical" evidence="8">
    <location>
        <begin position="183"/>
        <end position="204"/>
    </location>
</feature>
<accession>A0A939EXA7</accession>
<keyword evidence="5 8" id="KW-0812">Transmembrane</keyword>
<dbReference type="Gene3D" id="1.10.3470.10">
    <property type="entry name" value="ABC transporter involved in vitamin B12 uptake, BtuC"/>
    <property type="match status" value="1"/>
</dbReference>
<keyword evidence="10" id="KW-1185">Reference proteome</keyword>
<feature type="transmembrane region" description="Helical" evidence="8">
    <location>
        <begin position="150"/>
        <end position="171"/>
    </location>
</feature>